<keyword evidence="2" id="KW-1185">Reference proteome</keyword>
<protein>
    <submittedName>
        <fullName evidence="1">Uncharacterized protein</fullName>
    </submittedName>
</protein>
<proteinExistence type="predicted"/>
<reference evidence="1 2" key="1">
    <citation type="submission" date="2024-08" db="EMBL/GenBank/DDBJ databases">
        <authorList>
            <person name="Will J Nash"/>
            <person name="Angela Man"/>
            <person name="Seanna McTaggart"/>
            <person name="Kendall Baker"/>
            <person name="Tom Barker"/>
            <person name="Leah Catchpole"/>
            <person name="Alex Durrant"/>
            <person name="Karim Gharbi"/>
            <person name="Naomi Irish"/>
            <person name="Gemy Kaithakottil"/>
            <person name="Debby Ku"/>
            <person name="Aaliyah Providence"/>
            <person name="Felix Shaw"/>
            <person name="David Swarbreck"/>
            <person name="Chris Watkins"/>
            <person name="Ann M. McCartney"/>
            <person name="Giulio Formenti"/>
            <person name="Alice Mouton"/>
            <person name="Noel Vella"/>
            <person name="Bjorn M von Reumont"/>
            <person name="Adriana Vella"/>
            <person name="Wilfried Haerty"/>
        </authorList>
    </citation>
    <scope>NUCLEOTIDE SEQUENCE [LARGE SCALE GENOMIC DNA]</scope>
</reference>
<accession>A0ABP1MXZ8</accession>
<name>A0ABP1MXZ8_XYLVO</name>
<gene>
    <name evidence="1" type="ORF">XYLVIOL_LOCUS524</name>
</gene>
<evidence type="ECO:0000313" key="1">
    <source>
        <dbReference type="EMBL" id="CAL7933575.1"/>
    </source>
</evidence>
<evidence type="ECO:0000313" key="2">
    <source>
        <dbReference type="Proteomes" id="UP001642520"/>
    </source>
</evidence>
<sequence length="182" mass="20279">MLIRNRAQQMTRELAADRRGDENVIAIGYPSASRSIEVAVRKLTGAPGSRSLGQPFHRSNPTIENSVGSSAPVLATETWTALVLYSARYLRVVAPTAPFPPLFYTHVHPADNNYLGIDHRGKTHPRRPRIFSYEPAVQIRPAICASLPRTFIEDRTSSASRFLTISNSNCYPMLDECEINKI</sequence>
<dbReference type="EMBL" id="CAXAJV020001281">
    <property type="protein sequence ID" value="CAL7933575.1"/>
    <property type="molecule type" value="Genomic_DNA"/>
</dbReference>
<comment type="caution">
    <text evidence="1">The sequence shown here is derived from an EMBL/GenBank/DDBJ whole genome shotgun (WGS) entry which is preliminary data.</text>
</comment>
<dbReference type="Proteomes" id="UP001642520">
    <property type="component" value="Unassembled WGS sequence"/>
</dbReference>
<organism evidence="1 2">
    <name type="scientific">Xylocopa violacea</name>
    <name type="common">Violet carpenter bee</name>
    <name type="synonym">Apis violacea</name>
    <dbReference type="NCBI Taxonomy" id="135666"/>
    <lineage>
        <taxon>Eukaryota</taxon>
        <taxon>Metazoa</taxon>
        <taxon>Ecdysozoa</taxon>
        <taxon>Arthropoda</taxon>
        <taxon>Hexapoda</taxon>
        <taxon>Insecta</taxon>
        <taxon>Pterygota</taxon>
        <taxon>Neoptera</taxon>
        <taxon>Endopterygota</taxon>
        <taxon>Hymenoptera</taxon>
        <taxon>Apocrita</taxon>
        <taxon>Aculeata</taxon>
        <taxon>Apoidea</taxon>
        <taxon>Anthophila</taxon>
        <taxon>Apidae</taxon>
        <taxon>Xylocopa</taxon>
        <taxon>Xylocopa</taxon>
    </lineage>
</organism>